<proteinExistence type="predicted"/>
<dbReference type="EMBL" id="JASBWV010000031">
    <property type="protein sequence ID" value="KAJ9117676.1"/>
    <property type="molecule type" value="Genomic_DNA"/>
</dbReference>
<reference evidence="1" key="1">
    <citation type="submission" date="2023-04" db="EMBL/GenBank/DDBJ databases">
        <title>Draft Genome sequencing of Naganishia species isolated from polar environments using Oxford Nanopore Technology.</title>
        <authorList>
            <person name="Leo P."/>
            <person name="Venkateswaran K."/>
        </authorList>
    </citation>
    <scope>NUCLEOTIDE SEQUENCE</scope>
    <source>
        <strain evidence="1">DBVPG 5303</strain>
    </source>
</reference>
<evidence type="ECO:0000313" key="2">
    <source>
        <dbReference type="Proteomes" id="UP001234202"/>
    </source>
</evidence>
<gene>
    <name evidence="1" type="ORF">QFC24_006390</name>
</gene>
<organism evidence="1 2">
    <name type="scientific">Naganishia onofrii</name>
    <dbReference type="NCBI Taxonomy" id="1851511"/>
    <lineage>
        <taxon>Eukaryota</taxon>
        <taxon>Fungi</taxon>
        <taxon>Dikarya</taxon>
        <taxon>Basidiomycota</taxon>
        <taxon>Agaricomycotina</taxon>
        <taxon>Tremellomycetes</taxon>
        <taxon>Filobasidiales</taxon>
        <taxon>Filobasidiaceae</taxon>
        <taxon>Naganishia</taxon>
    </lineage>
</organism>
<accession>A0ACC2X2S0</accession>
<sequence>MPELMGISLSSTQTLTIALLPLLYFLVLPLLLRILTPQPLPGIPYRKGRQFPIIGDGLDAGKWLTEQTTITQWFDGVIQAFMYTGPEKGAEWGVLGRKGGEEMSANEMMQDFEKDGLERSERWEGICQMMFGLGNGARQVLVTDVHEIHNILTKRTAEFERADVTINVFSGILPLGQIALKTAPPTSAWSYNDIKVAAANNLVKLWHLKTETLGEGQFFESSEDLMYFASDAITDIAFGKGYNLLPEYIQSLSSASPSSAPSSNQTNQIVEFPYNPNAMYHATEGLLNTLPLFSAFPKFSIFLQSLQPKWRSDKRLVHAFIYEQIAEARERSIARGDERAELADSAIDQALLKDGTVDALSEPELRDEVLLFLAAGQETTARTLSWGMKMLARAPDVQKRLKKELTDAGLLEREMTYHDLLADKVPYLEATANEILRLAGTAAGVSRIATRDTTVLGKHIPKGTTLYMPLTLMATLPMEDLAGDAHAVGPSDAKWRGATLKQFMPDRWLDDDGQFDASVGVQSLPFSAGQRGCFGKALAILELKTMLAKINLAFFLDSIPAEHDNDEFVEFVSRKPKLAYVRPVPW</sequence>
<name>A0ACC2X2S0_9TREE</name>
<protein>
    <submittedName>
        <fullName evidence="1">Uncharacterized protein</fullName>
    </submittedName>
</protein>
<comment type="caution">
    <text evidence="1">The sequence shown here is derived from an EMBL/GenBank/DDBJ whole genome shotgun (WGS) entry which is preliminary data.</text>
</comment>
<dbReference type="Proteomes" id="UP001234202">
    <property type="component" value="Unassembled WGS sequence"/>
</dbReference>
<evidence type="ECO:0000313" key="1">
    <source>
        <dbReference type="EMBL" id="KAJ9117676.1"/>
    </source>
</evidence>
<keyword evidence="2" id="KW-1185">Reference proteome</keyword>